<evidence type="ECO:0000313" key="5">
    <source>
        <dbReference type="EMBL" id="QUV95508.1"/>
    </source>
</evidence>
<dbReference type="InterPro" id="IPR006143">
    <property type="entry name" value="RND_pump_MFP"/>
</dbReference>
<name>A0ABX8B4Y4_9BACT</name>
<accession>A0ABX8B4Y4</accession>
<dbReference type="Pfam" id="PF25954">
    <property type="entry name" value="Beta-barrel_RND_2"/>
    <property type="match status" value="1"/>
</dbReference>
<keyword evidence="6" id="KW-1185">Reference proteome</keyword>
<evidence type="ECO:0000259" key="4">
    <source>
        <dbReference type="Pfam" id="PF25967"/>
    </source>
</evidence>
<dbReference type="RefSeq" id="WP_211423729.1">
    <property type="nucleotide sequence ID" value="NZ_CP072643.1"/>
</dbReference>
<feature type="domain" description="Multidrug resistance protein MdtA-like C-terminal permuted SH3" evidence="4">
    <location>
        <begin position="359"/>
        <end position="393"/>
    </location>
</feature>
<dbReference type="EMBL" id="CP072643">
    <property type="protein sequence ID" value="QUV95508.1"/>
    <property type="molecule type" value="Genomic_DNA"/>
</dbReference>
<dbReference type="InterPro" id="IPR058627">
    <property type="entry name" value="MdtA-like_C"/>
</dbReference>
<dbReference type="Proteomes" id="UP000677668">
    <property type="component" value="Chromosome 2"/>
</dbReference>
<evidence type="ECO:0000313" key="6">
    <source>
        <dbReference type="Proteomes" id="UP000677668"/>
    </source>
</evidence>
<dbReference type="NCBIfam" id="TIGR01730">
    <property type="entry name" value="RND_mfp"/>
    <property type="match status" value="1"/>
</dbReference>
<sequence length="407" mass="44122">MITTIAHRLGMGMFSVAVLFGVAGNLACQRDLARAARGDASPTPEVRRVKTTPVTRTQVEHVVTALGTLAPLEQATLRVKVPGRLQSIPVDLGTTVRPGQLVAQIEPDDYRLRVQQAAAALAQARARLGLPAEGSSDRVDPEQTGLVRQARAVLEQAQVERERFQALLDQGIISRSQFDAADAAYKVALSRYQDALEEINNRLGILAQRRSELAIAQQQLDDTAVLAPFGGVVQERLGNIGEFLAAGSPVATILKLNPLRLRVEIPERETYQIKPEQKVRVTVEGSDKAYTGIVKRLSPALLEQNRILIIEAEVSHDGSLKPGSFARAEIVTNDRETAVTVSPRAIVTFAGIDKVLTIRDGKALERPVTLGRRTAEWVEIVKGVQVGDEVILDPANLQTGHPVVIAD</sequence>
<dbReference type="SUPFAM" id="SSF111369">
    <property type="entry name" value="HlyD-like secretion proteins"/>
    <property type="match status" value="2"/>
</dbReference>
<evidence type="ECO:0000259" key="3">
    <source>
        <dbReference type="Pfam" id="PF25954"/>
    </source>
</evidence>
<feature type="domain" description="CusB-like beta-barrel" evidence="3">
    <location>
        <begin position="261"/>
        <end position="331"/>
    </location>
</feature>
<protein>
    <submittedName>
        <fullName evidence="5">Efflux RND transporter periplasmic adaptor subunit</fullName>
    </submittedName>
</protein>
<organism evidence="5 6">
    <name type="scientific">Chloracidobacterium sp. N</name>
    <dbReference type="NCBI Taxonomy" id="2821540"/>
    <lineage>
        <taxon>Bacteria</taxon>
        <taxon>Pseudomonadati</taxon>
        <taxon>Acidobacteriota</taxon>
        <taxon>Terriglobia</taxon>
        <taxon>Terriglobales</taxon>
        <taxon>Acidobacteriaceae</taxon>
        <taxon>Chloracidobacterium</taxon>
        <taxon>Chloracidobacterium aggregatum</taxon>
    </lineage>
</organism>
<dbReference type="Gene3D" id="2.40.30.170">
    <property type="match status" value="1"/>
</dbReference>
<feature type="coiled-coil region" evidence="2">
    <location>
        <begin position="147"/>
        <end position="209"/>
    </location>
</feature>
<dbReference type="PANTHER" id="PTHR30469">
    <property type="entry name" value="MULTIDRUG RESISTANCE PROTEIN MDTA"/>
    <property type="match status" value="1"/>
</dbReference>
<dbReference type="Gene3D" id="1.10.287.470">
    <property type="entry name" value="Helix hairpin bin"/>
    <property type="match status" value="1"/>
</dbReference>
<comment type="similarity">
    <text evidence="1">Belongs to the membrane fusion protein (MFP) (TC 8.A.1) family.</text>
</comment>
<keyword evidence="2" id="KW-0175">Coiled coil</keyword>
<dbReference type="Gene3D" id="2.40.50.100">
    <property type="match status" value="1"/>
</dbReference>
<reference evidence="5 6" key="1">
    <citation type="submission" date="2021-03" db="EMBL/GenBank/DDBJ databases">
        <title>Genomic and phenotypic characterization of Chloracidobacterium isolates provides evidence for multiple species.</title>
        <authorList>
            <person name="Saini M.K."/>
            <person name="Costas A.M.G."/>
            <person name="Tank M."/>
            <person name="Bryant D.A."/>
        </authorList>
    </citation>
    <scope>NUCLEOTIDE SEQUENCE [LARGE SCALE GENOMIC DNA]</scope>
    <source>
        <strain evidence="5 6">N</strain>
    </source>
</reference>
<evidence type="ECO:0000256" key="1">
    <source>
        <dbReference type="ARBA" id="ARBA00009477"/>
    </source>
</evidence>
<dbReference type="Pfam" id="PF25967">
    <property type="entry name" value="RND-MFP_C"/>
    <property type="match status" value="1"/>
</dbReference>
<gene>
    <name evidence="5" type="ORF">J8C05_11755</name>
</gene>
<evidence type="ECO:0000256" key="2">
    <source>
        <dbReference type="SAM" id="Coils"/>
    </source>
</evidence>
<proteinExistence type="inferred from homology"/>
<dbReference type="Gene3D" id="2.40.420.20">
    <property type="match status" value="1"/>
</dbReference>
<dbReference type="InterPro" id="IPR058792">
    <property type="entry name" value="Beta-barrel_RND_2"/>
</dbReference>